<evidence type="ECO:0000259" key="5">
    <source>
        <dbReference type="Pfam" id="PF02782"/>
    </source>
</evidence>
<proteinExistence type="inferred from homology"/>
<dbReference type="InterPro" id="IPR050406">
    <property type="entry name" value="FGGY_Carb_Kinase"/>
</dbReference>
<gene>
    <name evidence="6" type="ORF">CBF29_11215</name>
</gene>
<evidence type="ECO:0008006" key="8">
    <source>
        <dbReference type="Google" id="ProtNLM"/>
    </source>
</evidence>
<dbReference type="InterPro" id="IPR018484">
    <property type="entry name" value="FGGY_N"/>
</dbReference>
<keyword evidence="7" id="KW-1185">Reference proteome</keyword>
<dbReference type="InterPro" id="IPR043129">
    <property type="entry name" value="ATPase_NBD"/>
</dbReference>
<keyword evidence="2" id="KW-0808">Transferase</keyword>
<dbReference type="Pfam" id="PF02782">
    <property type="entry name" value="FGGY_C"/>
    <property type="match status" value="1"/>
</dbReference>
<evidence type="ECO:0000256" key="2">
    <source>
        <dbReference type="ARBA" id="ARBA00022679"/>
    </source>
</evidence>
<evidence type="ECO:0000313" key="6">
    <source>
        <dbReference type="EMBL" id="RSU09567.1"/>
    </source>
</evidence>
<dbReference type="CDD" id="cd07770">
    <property type="entry name" value="ASKHA_NBD_FGGY_GntK"/>
    <property type="match status" value="1"/>
</dbReference>
<dbReference type="Pfam" id="PF00370">
    <property type="entry name" value="FGGY_N"/>
    <property type="match status" value="1"/>
</dbReference>
<protein>
    <recommendedName>
        <fullName evidence="8">Gluconokinase</fullName>
    </recommendedName>
</protein>
<dbReference type="Proteomes" id="UP000287605">
    <property type="component" value="Unassembled WGS sequence"/>
</dbReference>
<organism evidence="6 7">
    <name type="scientific">Vagococcus elongatus</name>
    <dbReference type="NCBI Taxonomy" id="180344"/>
    <lineage>
        <taxon>Bacteria</taxon>
        <taxon>Bacillati</taxon>
        <taxon>Bacillota</taxon>
        <taxon>Bacilli</taxon>
        <taxon>Lactobacillales</taxon>
        <taxon>Enterococcaceae</taxon>
        <taxon>Vagococcus</taxon>
    </lineage>
</organism>
<dbReference type="Gene3D" id="3.30.420.40">
    <property type="match status" value="2"/>
</dbReference>
<dbReference type="InterPro" id="IPR000577">
    <property type="entry name" value="Carb_kinase_FGGY"/>
</dbReference>
<sequence>MSNMDNHDVFLSIDVGTTSVKFGVIQTHEIIWEKAIQLATYTEENAARFQLRSEILEVVFRGIREIPSALRKKIKMIGFSVAMHSCFPFDKDHQERVFLWSDAQASEAIEAFKQTEKATAFYLKTGTPIHPMTPFAKIMHFQKTQEFSPETKWYGLKELLLHMFTGRHLIDFSTASATGLFNLLERCWDQEILNYLGINETQLGKLVDTTATFNIQRKTAVELGLSEDVKILAGASDGCLATYAGYKTTGIPHSLTVGTSAALRKISHKPVLDFKQQNFCYYLQEDMYVVGAPSNNGGNVLEWAAQLFSDKPEDFFEQLETIGKRSPLGANGIRFFPYVFGERAPFWDMTMQASFKNLTATHRKEDIIRGIAEGIIMNLRLLKCMLNPVQIVTINGGFFQNIFLKQLTADILDVECLLTDKNEPIYGLYALVAATPKPQHNTEKITRPNVKQSIAYQKLAETYFED</sequence>
<evidence type="ECO:0000313" key="7">
    <source>
        <dbReference type="Proteomes" id="UP000287605"/>
    </source>
</evidence>
<dbReference type="AlphaFoldDB" id="A0A430ANU9"/>
<dbReference type="SUPFAM" id="SSF53067">
    <property type="entry name" value="Actin-like ATPase domain"/>
    <property type="match status" value="2"/>
</dbReference>
<dbReference type="GO" id="GO:0005975">
    <property type="term" value="P:carbohydrate metabolic process"/>
    <property type="evidence" value="ECO:0007669"/>
    <property type="project" value="InterPro"/>
</dbReference>
<evidence type="ECO:0000259" key="4">
    <source>
        <dbReference type="Pfam" id="PF00370"/>
    </source>
</evidence>
<name>A0A430ANU9_9ENTE</name>
<feature type="domain" description="Carbohydrate kinase FGGY C-terminal" evidence="5">
    <location>
        <begin position="256"/>
        <end position="420"/>
    </location>
</feature>
<dbReference type="PIRSF" id="PIRSF000538">
    <property type="entry name" value="GlpK"/>
    <property type="match status" value="1"/>
</dbReference>
<dbReference type="OrthoDB" id="9805576at2"/>
<accession>A0A430ANU9</accession>
<dbReference type="EMBL" id="NGKA01000020">
    <property type="protein sequence ID" value="RSU09567.1"/>
    <property type="molecule type" value="Genomic_DNA"/>
</dbReference>
<dbReference type="GO" id="GO:0016301">
    <property type="term" value="F:kinase activity"/>
    <property type="evidence" value="ECO:0007669"/>
    <property type="project" value="UniProtKB-KW"/>
</dbReference>
<reference evidence="6 7" key="1">
    <citation type="submission" date="2017-05" db="EMBL/GenBank/DDBJ databases">
        <title>Vagococcus spp. assemblies.</title>
        <authorList>
            <person name="Gulvik C.A."/>
        </authorList>
    </citation>
    <scope>NUCLEOTIDE SEQUENCE [LARGE SCALE GENOMIC DNA]</scope>
    <source>
        <strain evidence="6 7">CCUG 51432</strain>
    </source>
</reference>
<dbReference type="InterPro" id="IPR018485">
    <property type="entry name" value="FGGY_C"/>
</dbReference>
<feature type="domain" description="Carbohydrate kinase FGGY N-terminal" evidence="4">
    <location>
        <begin position="10"/>
        <end position="241"/>
    </location>
</feature>
<comment type="similarity">
    <text evidence="1">Belongs to the FGGY kinase family.</text>
</comment>
<evidence type="ECO:0000256" key="1">
    <source>
        <dbReference type="ARBA" id="ARBA00009156"/>
    </source>
</evidence>
<dbReference type="PANTHER" id="PTHR43095:SF2">
    <property type="entry name" value="GLUCONOKINASE"/>
    <property type="match status" value="1"/>
</dbReference>
<dbReference type="PANTHER" id="PTHR43095">
    <property type="entry name" value="SUGAR KINASE"/>
    <property type="match status" value="1"/>
</dbReference>
<evidence type="ECO:0000256" key="3">
    <source>
        <dbReference type="ARBA" id="ARBA00022777"/>
    </source>
</evidence>
<keyword evidence="3" id="KW-0418">Kinase</keyword>
<comment type="caution">
    <text evidence="6">The sequence shown here is derived from an EMBL/GenBank/DDBJ whole genome shotgun (WGS) entry which is preliminary data.</text>
</comment>